<feature type="compositionally biased region" description="Low complexity" evidence="1">
    <location>
        <begin position="561"/>
        <end position="578"/>
    </location>
</feature>
<dbReference type="EMBL" id="JAACJM010000004">
    <property type="protein sequence ID" value="KAF5373072.1"/>
    <property type="molecule type" value="Genomic_DNA"/>
</dbReference>
<evidence type="ECO:0000256" key="1">
    <source>
        <dbReference type="SAM" id="MobiDB-lite"/>
    </source>
</evidence>
<feature type="compositionally biased region" description="Polar residues" evidence="1">
    <location>
        <begin position="208"/>
        <end position="225"/>
    </location>
</feature>
<dbReference type="AlphaFoldDB" id="A0A8H5LXD0"/>
<feature type="compositionally biased region" description="Polar residues" evidence="1">
    <location>
        <begin position="488"/>
        <end position="498"/>
    </location>
</feature>
<dbReference type="OrthoDB" id="3040699at2759"/>
<gene>
    <name evidence="2" type="ORF">D9758_001735</name>
</gene>
<feature type="compositionally biased region" description="Pro residues" evidence="1">
    <location>
        <begin position="329"/>
        <end position="344"/>
    </location>
</feature>
<feature type="compositionally biased region" description="Low complexity" evidence="1">
    <location>
        <begin position="543"/>
        <end position="554"/>
    </location>
</feature>
<proteinExistence type="predicted"/>
<feature type="compositionally biased region" description="Basic and acidic residues" evidence="1">
    <location>
        <begin position="227"/>
        <end position="236"/>
    </location>
</feature>
<accession>A0A8H5LXD0</accession>
<organism evidence="2 3">
    <name type="scientific">Tetrapyrgos nigripes</name>
    <dbReference type="NCBI Taxonomy" id="182062"/>
    <lineage>
        <taxon>Eukaryota</taxon>
        <taxon>Fungi</taxon>
        <taxon>Dikarya</taxon>
        <taxon>Basidiomycota</taxon>
        <taxon>Agaricomycotina</taxon>
        <taxon>Agaricomycetes</taxon>
        <taxon>Agaricomycetidae</taxon>
        <taxon>Agaricales</taxon>
        <taxon>Marasmiineae</taxon>
        <taxon>Marasmiaceae</taxon>
        <taxon>Tetrapyrgos</taxon>
    </lineage>
</organism>
<comment type="caution">
    <text evidence="2">The sequence shown here is derived from an EMBL/GenBank/DDBJ whole genome shotgun (WGS) entry which is preliminary data.</text>
</comment>
<sequence>MPDAIENNAKIFARFTRTFSTLKRFVEEAGMFSKWLNNRKAYYPIARPEIIRILELARDTLEKSNVQPGDPCILGYQTMIFTAWSYREQFLEPELKSRLEGLRSGLSFVDSATPLNQSSIAIPSAPSQAPTQTESNPSPLSANQPENLPPQVQTHNGPNSTPLPMHRPENLPSAEEYAKRKASTAATKPRKKKKIDYSKFAEVDMADSVSQSSLLNASLPSQSEPISDVKDGDVEQPKLAPGTENKAPVDPLSSEKQTPVTDPQPGDVSMTEIEVPAPRPDAKVTVGGLWSSPSMQKKSPKVTETDKLESAKPEVEIKPTDGHSIPNPKISPVPDPLPRPPSLPPVASEVLNHSDMPNDGQAGPHDIEISDVQGQEMMTDKNADTEMGDVYQTLQSLPPSSSSSSPQRQPQPQPEFQAEIDEDVKVQNAPSENAADRTAGIHQNEASDAENADELTVLTVPASVPVSRPESVPVPEPEPTPTPLRESASLQLPPSMSPNEALVDAHIHESTQNANVQMPMDRTPPNKAQVPVPSPKSTPGPPSTQSQSQSRSQSMEAVQIPVPLSSQLQSRPQSSAPQDTQVPAPAPALLSFPMPSTQSTIITDEPIQTSHMEMEVDHDNRAELPNLAQSRTHSRPQSLVPQIPTVPLPSPVPRELLNLGLEEKLKKALDMQRSLQQTLSEKRKSMVMPNSVFVPSVEFNHQLRILSCTPGLQREAVTRFTVKISPTQFNYLTAWNNRVRNPAAVAHSGASCCVSLGCYLKKDLPEEKTRQHSSFPYQLFNDVKTTWPKNRKLTMVVNVDGQEKRIPMAPPLRITPDGFFELGPFLRVGQNDINLLAEYDMSSYMFILMSHQPTKQQKEALRARIMKDRSWVSSYDEATRPFDVSVNAFNFV</sequence>
<feature type="compositionally biased region" description="Basic and acidic residues" evidence="1">
    <location>
        <begin position="301"/>
        <end position="321"/>
    </location>
</feature>
<evidence type="ECO:0000313" key="3">
    <source>
        <dbReference type="Proteomes" id="UP000559256"/>
    </source>
</evidence>
<feature type="compositionally biased region" description="Low complexity" evidence="1">
    <location>
        <begin position="119"/>
        <end position="130"/>
    </location>
</feature>
<feature type="compositionally biased region" description="Polar residues" evidence="1">
    <location>
        <begin position="131"/>
        <end position="162"/>
    </location>
</feature>
<feature type="compositionally biased region" description="Low complexity" evidence="1">
    <location>
        <begin position="392"/>
        <end position="410"/>
    </location>
</feature>
<evidence type="ECO:0000313" key="2">
    <source>
        <dbReference type="EMBL" id="KAF5373072.1"/>
    </source>
</evidence>
<feature type="compositionally biased region" description="Pro residues" evidence="1">
    <location>
        <begin position="472"/>
        <end position="482"/>
    </location>
</feature>
<protein>
    <submittedName>
        <fullName evidence="2">Uncharacterized protein</fullName>
    </submittedName>
</protein>
<name>A0A8H5LXD0_9AGAR</name>
<feature type="region of interest" description="Disordered" evidence="1">
    <location>
        <begin position="119"/>
        <end position="594"/>
    </location>
</feature>
<feature type="compositionally biased region" description="Pro residues" evidence="1">
    <location>
        <begin position="532"/>
        <end position="542"/>
    </location>
</feature>
<reference evidence="2 3" key="1">
    <citation type="journal article" date="2020" name="ISME J.">
        <title>Uncovering the hidden diversity of litter-decomposition mechanisms in mushroom-forming fungi.</title>
        <authorList>
            <person name="Floudas D."/>
            <person name="Bentzer J."/>
            <person name="Ahren D."/>
            <person name="Johansson T."/>
            <person name="Persson P."/>
            <person name="Tunlid A."/>
        </authorList>
    </citation>
    <scope>NUCLEOTIDE SEQUENCE [LARGE SCALE GENOMIC DNA]</scope>
    <source>
        <strain evidence="2 3">CBS 291.85</strain>
    </source>
</reference>
<keyword evidence="3" id="KW-1185">Reference proteome</keyword>
<dbReference type="Proteomes" id="UP000559256">
    <property type="component" value="Unassembled WGS sequence"/>
</dbReference>